<evidence type="ECO:0000256" key="3">
    <source>
        <dbReference type="ARBA" id="ARBA00022481"/>
    </source>
</evidence>
<feature type="region of interest" description="Disordered" evidence="10">
    <location>
        <begin position="1"/>
        <end position="28"/>
    </location>
</feature>
<dbReference type="PROSITE" id="PS51420">
    <property type="entry name" value="RHO"/>
    <property type="match status" value="1"/>
</dbReference>
<keyword evidence="7" id="KW-0449">Lipoprotein</keyword>
<name>A0AA39GUH4_9BILA</name>
<dbReference type="InterPro" id="IPR001806">
    <property type="entry name" value="Small_GTPase"/>
</dbReference>
<comment type="caution">
    <text evidence="11">The sequence shown here is derived from an EMBL/GenBank/DDBJ whole genome shotgun (WGS) entry which is preliminary data.</text>
</comment>
<dbReference type="PROSITE" id="PS51421">
    <property type="entry name" value="RAS"/>
    <property type="match status" value="1"/>
</dbReference>
<dbReference type="InterPro" id="IPR005225">
    <property type="entry name" value="Small_GTP-bd"/>
</dbReference>
<comment type="subcellular location">
    <subcellularLocation>
        <location evidence="1">Cell membrane</location>
        <topology evidence="1">Lipid-anchor</topology>
        <orientation evidence="1">Cytoplasmic side</orientation>
    </subcellularLocation>
</comment>
<dbReference type="Gene3D" id="3.40.50.300">
    <property type="entry name" value="P-loop containing nucleotide triphosphate hydrolases"/>
    <property type="match status" value="1"/>
</dbReference>
<dbReference type="PROSITE" id="PS51419">
    <property type="entry name" value="RAB"/>
    <property type="match status" value="1"/>
</dbReference>
<sequence>MKLVWTDAPSIEAESSSSGLTAPGGRVTSEQSNDYRVAVFGAGGVGKSSIVLRFVKGTFSENYVPTIEDTYRQVISCNQKNVCTLQITDTTGSHQFPAMQRLSINKGNAFVLIYSVTSKQSLEELRPILLMLKEVKGEALAEVPIMLVGNKRDEDSRREVARDYGELLASKWGTGFIETSAKNNENITELFRDLLSMEKKRQLALSIEEDSTKNNSKKKCTIS</sequence>
<dbReference type="FunFam" id="3.40.50.300:FF:000303">
    <property type="entry name" value="GTP-binding protein Di-Ras2"/>
    <property type="match status" value="1"/>
</dbReference>
<dbReference type="Pfam" id="PF00071">
    <property type="entry name" value="Ras"/>
    <property type="match status" value="1"/>
</dbReference>
<accession>A0AA39GUH4</accession>
<dbReference type="AlphaFoldDB" id="A0AA39GUH4"/>
<keyword evidence="5" id="KW-0342">GTP-binding</keyword>
<dbReference type="Proteomes" id="UP001175271">
    <property type="component" value="Unassembled WGS sequence"/>
</dbReference>
<keyword evidence="3" id="KW-0488">Methylation</keyword>
<dbReference type="EMBL" id="JAUCMV010000005">
    <property type="protein sequence ID" value="KAK0393341.1"/>
    <property type="molecule type" value="Genomic_DNA"/>
</dbReference>
<keyword evidence="4" id="KW-0547">Nucleotide-binding</keyword>
<evidence type="ECO:0000256" key="5">
    <source>
        <dbReference type="ARBA" id="ARBA00023134"/>
    </source>
</evidence>
<proteinExistence type="inferred from homology"/>
<dbReference type="PANTHER" id="PTHR24070">
    <property type="entry name" value="RAS, DI-RAS, AND RHEB FAMILY MEMBERS OF SMALL GTPASE SUPERFAMILY"/>
    <property type="match status" value="1"/>
</dbReference>
<evidence type="ECO:0000256" key="8">
    <source>
        <dbReference type="ARBA" id="ARBA00023289"/>
    </source>
</evidence>
<keyword evidence="2" id="KW-1003">Cell membrane</keyword>
<dbReference type="GO" id="GO:0003924">
    <property type="term" value="F:GTPase activity"/>
    <property type="evidence" value="ECO:0007669"/>
    <property type="project" value="InterPro"/>
</dbReference>
<dbReference type="SMART" id="SM00175">
    <property type="entry name" value="RAB"/>
    <property type="match status" value="1"/>
</dbReference>
<evidence type="ECO:0000313" key="12">
    <source>
        <dbReference type="Proteomes" id="UP001175271"/>
    </source>
</evidence>
<keyword evidence="6" id="KW-0472">Membrane</keyword>
<evidence type="ECO:0000256" key="7">
    <source>
        <dbReference type="ARBA" id="ARBA00023288"/>
    </source>
</evidence>
<evidence type="ECO:0000313" key="11">
    <source>
        <dbReference type="EMBL" id="KAK0393341.1"/>
    </source>
</evidence>
<dbReference type="InterPro" id="IPR020849">
    <property type="entry name" value="Small_GTPase_Ras-type"/>
</dbReference>
<comment type="similarity">
    <text evidence="9">Belongs to the small GTPase superfamily. Di-Ras family.</text>
</comment>
<evidence type="ECO:0000256" key="2">
    <source>
        <dbReference type="ARBA" id="ARBA00022475"/>
    </source>
</evidence>
<dbReference type="SUPFAM" id="SSF52540">
    <property type="entry name" value="P-loop containing nucleoside triphosphate hydrolases"/>
    <property type="match status" value="1"/>
</dbReference>
<dbReference type="NCBIfam" id="TIGR00231">
    <property type="entry name" value="small_GTP"/>
    <property type="match status" value="1"/>
</dbReference>
<evidence type="ECO:0000256" key="1">
    <source>
        <dbReference type="ARBA" id="ARBA00004342"/>
    </source>
</evidence>
<reference evidence="11" key="1">
    <citation type="submission" date="2023-06" db="EMBL/GenBank/DDBJ databases">
        <title>Genomic analysis of the entomopathogenic nematode Steinernema hermaphroditum.</title>
        <authorList>
            <person name="Schwarz E.M."/>
            <person name="Heppert J.K."/>
            <person name="Baniya A."/>
            <person name="Schwartz H.T."/>
            <person name="Tan C.-H."/>
            <person name="Antoshechkin I."/>
            <person name="Sternberg P.W."/>
            <person name="Goodrich-Blair H."/>
            <person name="Dillman A.R."/>
        </authorList>
    </citation>
    <scope>NUCLEOTIDE SEQUENCE</scope>
    <source>
        <strain evidence="11">PS9179</strain>
        <tissue evidence="11">Whole animal</tissue>
    </source>
</reference>
<dbReference type="GO" id="GO:0007165">
    <property type="term" value="P:signal transduction"/>
    <property type="evidence" value="ECO:0007669"/>
    <property type="project" value="InterPro"/>
</dbReference>
<dbReference type="GO" id="GO:0005886">
    <property type="term" value="C:plasma membrane"/>
    <property type="evidence" value="ECO:0007669"/>
    <property type="project" value="UniProtKB-SubCell"/>
</dbReference>
<evidence type="ECO:0000256" key="10">
    <source>
        <dbReference type="SAM" id="MobiDB-lite"/>
    </source>
</evidence>
<dbReference type="GO" id="GO:0005525">
    <property type="term" value="F:GTP binding"/>
    <property type="evidence" value="ECO:0007669"/>
    <property type="project" value="UniProtKB-KW"/>
</dbReference>
<dbReference type="SMART" id="SM00173">
    <property type="entry name" value="RAS"/>
    <property type="match status" value="1"/>
</dbReference>
<dbReference type="InterPro" id="IPR027417">
    <property type="entry name" value="P-loop_NTPase"/>
</dbReference>
<evidence type="ECO:0000256" key="6">
    <source>
        <dbReference type="ARBA" id="ARBA00023136"/>
    </source>
</evidence>
<evidence type="ECO:0008006" key="13">
    <source>
        <dbReference type="Google" id="ProtNLM"/>
    </source>
</evidence>
<keyword evidence="8" id="KW-0636">Prenylation</keyword>
<keyword evidence="12" id="KW-1185">Reference proteome</keyword>
<gene>
    <name evidence="11" type="ORF">QR680_000160</name>
</gene>
<evidence type="ECO:0000256" key="4">
    <source>
        <dbReference type="ARBA" id="ARBA00022741"/>
    </source>
</evidence>
<dbReference type="PRINTS" id="PR00449">
    <property type="entry name" value="RASTRNSFRMNG"/>
</dbReference>
<protein>
    <recommendedName>
        <fullName evidence="13">GTP-binding protein Di-Ras2</fullName>
    </recommendedName>
</protein>
<evidence type="ECO:0000256" key="9">
    <source>
        <dbReference type="ARBA" id="ARBA00061515"/>
    </source>
</evidence>
<dbReference type="SMART" id="SM00174">
    <property type="entry name" value="RHO"/>
    <property type="match status" value="1"/>
</dbReference>
<organism evidence="11 12">
    <name type="scientific">Steinernema hermaphroditum</name>
    <dbReference type="NCBI Taxonomy" id="289476"/>
    <lineage>
        <taxon>Eukaryota</taxon>
        <taxon>Metazoa</taxon>
        <taxon>Ecdysozoa</taxon>
        <taxon>Nematoda</taxon>
        <taxon>Chromadorea</taxon>
        <taxon>Rhabditida</taxon>
        <taxon>Tylenchina</taxon>
        <taxon>Panagrolaimomorpha</taxon>
        <taxon>Strongyloidoidea</taxon>
        <taxon>Steinernematidae</taxon>
        <taxon>Steinernema</taxon>
    </lineage>
</organism>